<dbReference type="NCBIfam" id="TIGR02548">
    <property type="entry name" value="casB_cse2"/>
    <property type="match status" value="1"/>
</dbReference>
<gene>
    <name evidence="1" type="ORF">BJ970_004916</name>
</gene>
<proteinExistence type="predicted"/>
<dbReference type="CDD" id="cd09731">
    <property type="entry name" value="Cse2_I-E"/>
    <property type="match status" value="1"/>
</dbReference>
<dbReference type="EMBL" id="JACHIW010000001">
    <property type="protein sequence ID" value="MBB5157382.1"/>
    <property type="molecule type" value="Genomic_DNA"/>
</dbReference>
<sequence length="192" mass="21390">MTDDHDRRRAFISNLYQLGDALHSHGHDARTADARKTLAQLRRSLTREYQPAALDFLFEQNPPAREEETWLLVAGLFALAPSSPNHGERRLPLGAAMRKVDQGASEARMRQLLSVAPNSVAHYVRQAVQLLRGHNIALNFESLLDDLVTLSSAPPNSRLAHQVRMKWARDFHRAIDSSVHADTDDRSGGASA</sequence>
<evidence type="ECO:0000313" key="2">
    <source>
        <dbReference type="Proteomes" id="UP000584374"/>
    </source>
</evidence>
<dbReference type="InterPro" id="IPR038287">
    <property type="entry name" value="Cse2_sf"/>
</dbReference>
<reference evidence="1 2" key="1">
    <citation type="submission" date="2020-08" db="EMBL/GenBank/DDBJ databases">
        <title>Sequencing the genomes of 1000 actinobacteria strains.</title>
        <authorList>
            <person name="Klenk H.-P."/>
        </authorList>
    </citation>
    <scope>NUCLEOTIDE SEQUENCE [LARGE SCALE GENOMIC DNA]</scope>
    <source>
        <strain evidence="1 2">DSM 45584</strain>
    </source>
</reference>
<evidence type="ECO:0000313" key="1">
    <source>
        <dbReference type="EMBL" id="MBB5157382.1"/>
    </source>
</evidence>
<dbReference type="Proteomes" id="UP000584374">
    <property type="component" value="Unassembled WGS sequence"/>
</dbReference>
<keyword evidence="2" id="KW-1185">Reference proteome</keyword>
<name>A0A840Q4F7_9PSEU</name>
<dbReference type="AlphaFoldDB" id="A0A840Q4F7"/>
<protein>
    <submittedName>
        <fullName evidence="1">CRISPR system Cascade subunit CasB</fullName>
    </submittedName>
</protein>
<dbReference type="Gene3D" id="1.10.520.40">
    <property type="entry name" value="CRISPR-associated protein Cse2"/>
    <property type="match status" value="1"/>
</dbReference>
<organism evidence="1 2">
    <name type="scientific">Saccharopolyspora phatthalungensis</name>
    <dbReference type="NCBI Taxonomy" id="664693"/>
    <lineage>
        <taxon>Bacteria</taxon>
        <taxon>Bacillati</taxon>
        <taxon>Actinomycetota</taxon>
        <taxon>Actinomycetes</taxon>
        <taxon>Pseudonocardiales</taxon>
        <taxon>Pseudonocardiaceae</taxon>
        <taxon>Saccharopolyspora</taxon>
    </lineage>
</organism>
<comment type="caution">
    <text evidence="1">The sequence shown here is derived from an EMBL/GenBank/DDBJ whole genome shotgun (WGS) entry which is preliminary data.</text>
</comment>
<accession>A0A840Q4F7</accession>
<dbReference type="Pfam" id="PF09485">
    <property type="entry name" value="CRISPR_Cse2"/>
    <property type="match status" value="1"/>
</dbReference>
<dbReference type="InterPro" id="IPR013382">
    <property type="entry name" value="CRISPR-assoc_prot_Cse2"/>
</dbReference>